<sequence length="205" mass="23787">MKHDNINIIEGSSPVLISAPHAVPIKKNVDGRIYTRKAEKKVSEIVNVLAQNTGAWGIHTVSKGSLEGWKQEIYGIYKKNVRQIVRSRGVSLVVDIHAAKSDRPFYIDYDFVLPNKHPHDRAVESMFCHHYLQYFPSHKLSRGYYREEKGSGKNTLTFYVRNYLKIPAIQIEINKTLKQDEESFRDILKMLYSFIKDYENTVTRV</sequence>
<evidence type="ECO:0000313" key="2">
    <source>
        <dbReference type="Proteomes" id="UP000178835"/>
    </source>
</evidence>
<comment type="caution">
    <text evidence="1">The sequence shown here is derived from an EMBL/GenBank/DDBJ whole genome shotgun (WGS) entry which is preliminary data.</text>
</comment>
<reference evidence="1 2" key="1">
    <citation type="journal article" date="2016" name="Nat. Commun.">
        <title>Thousands of microbial genomes shed light on interconnected biogeochemical processes in an aquifer system.</title>
        <authorList>
            <person name="Anantharaman K."/>
            <person name="Brown C.T."/>
            <person name="Hug L.A."/>
            <person name="Sharon I."/>
            <person name="Castelle C.J."/>
            <person name="Probst A.J."/>
            <person name="Thomas B.C."/>
            <person name="Singh A."/>
            <person name="Wilkins M.J."/>
            <person name="Karaoz U."/>
            <person name="Brodie E.L."/>
            <person name="Williams K.H."/>
            <person name="Hubbard S.S."/>
            <person name="Banfield J.F."/>
        </authorList>
    </citation>
    <scope>NUCLEOTIDE SEQUENCE [LARGE SCALE GENOMIC DNA]</scope>
</reference>
<dbReference type="Gene3D" id="3.40.630.40">
    <property type="entry name" value="Zn-dependent exopeptidases"/>
    <property type="match status" value="1"/>
</dbReference>
<dbReference type="AlphaFoldDB" id="A0A1G2HES0"/>
<protein>
    <recommendedName>
        <fullName evidence="3">N-formylglutamate amidohydrolase</fullName>
    </recommendedName>
</protein>
<dbReference type="EMBL" id="MHOH01000009">
    <property type="protein sequence ID" value="OGZ60987.1"/>
    <property type="molecule type" value="Genomic_DNA"/>
</dbReference>
<gene>
    <name evidence="1" type="ORF">A2919_00595</name>
</gene>
<name>A0A1G2HES0_9BACT</name>
<dbReference type="SUPFAM" id="SSF53187">
    <property type="entry name" value="Zn-dependent exopeptidases"/>
    <property type="match status" value="1"/>
</dbReference>
<organism evidence="1 2">
    <name type="scientific">Candidatus Spechtbacteria bacterium RIFCSPLOWO2_01_FULL_43_12</name>
    <dbReference type="NCBI Taxonomy" id="1802162"/>
    <lineage>
        <taxon>Bacteria</taxon>
        <taxon>Candidatus Spechtiibacteriota</taxon>
    </lineage>
</organism>
<dbReference type="Proteomes" id="UP000178835">
    <property type="component" value="Unassembled WGS sequence"/>
</dbReference>
<evidence type="ECO:0000313" key="1">
    <source>
        <dbReference type="EMBL" id="OGZ60987.1"/>
    </source>
</evidence>
<proteinExistence type="predicted"/>
<evidence type="ECO:0008006" key="3">
    <source>
        <dbReference type="Google" id="ProtNLM"/>
    </source>
</evidence>
<accession>A0A1G2HES0</accession>